<dbReference type="Proteomes" id="UP000435649">
    <property type="component" value="Unassembled WGS sequence"/>
</dbReference>
<evidence type="ECO:0000256" key="1">
    <source>
        <dbReference type="ARBA" id="ARBA00004236"/>
    </source>
</evidence>
<keyword evidence="5" id="KW-0812">Transmembrane</keyword>
<evidence type="ECO:0000313" key="7">
    <source>
        <dbReference type="Proteomes" id="UP000435649"/>
    </source>
</evidence>
<reference evidence="6 7" key="1">
    <citation type="submission" date="2019-08" db="EMBL/GenBank/DDBJ databases">
        <title>In-depth cultivation of the pig gut microbiome towards novel bacterial diversity and tailored functional studies.</title>
        <authorList>
            <person name="Wylensek D."/>
            <person name="Hitch T.C.A."/>
            <person name="Clavel T."/>
        </authorList>
    </citation>
    <scope>NUCLEOTIDE SEQUENCE [LARGE SCALE GENOMIC DNA]</scope>
    <source>
        <strain evidence="6 7">BBE-744-WT-12</strain>
    </source>
</reference>
<comment type="subcellular location">
    <subcellularLocation>
        <location evidence="1">Cell membrane</location>
    </subcellularLocation>
</comment>
<organism evidence="6 7">
    <name type="scientific">Victivallis lenta</name>
    <dbReference type="NCBI Taxonomy" id="2606640"/>
    <lineage>
        <taxon>Bacteria</taxon>
        <taxon>Pseudomonadati</taxon>
        <taxon>Lentisphaerota</taxon>
        <taxon>Lentisphaeria</taxon>
        <taxon>Victivallales</taxon>
        <taxon>Victivallaceae</taxon>
        <taxon>Victivallis</taxon>
    </lineage>
</organism>
<proteinExistence type="predicted"/>
<comment type="caution">
    <text evidence="6">The sequence shown here is derived from an EMBL/GenBank/DDBJ whole genome shotgun (WGS) entry which is preliminary data.</text>
</comment>
<dbReference type="PANTHER" id="PTHR47529">
    <property type="entry name" value="PEPTIDYL-PROLYL CIS-TRANS ISOMERASE D"/>
    <property type="match status" value="1"/>
</dbReference>
<feature type="transmembrane region" description="Helical" evidence="5">
    <location>
        <begin position="20"/>
        <end position="37"/>
    </location>
</feature>
<dbReference type="AlphaFoldDB" id="A0A844G5L4"/>
<dbReference type="EMBL" id="VUNS01000012">
    <property type="protein sequence ID" value="MST97778.1"/>
    <property type="molecule type" value="Genomic_DNA"/>
</dbReference>
<evidence type="ECO:0000256" key="3">
    <source>
        <dbReference type="ARBA" id="ARBA00023136"/>
    </source>
</evidence>
<dbReference type="GO" id="GO:0005886">
    <property type="term" value="C:plasma membrane"/>
    <property type="evidence" value="ECO:0007669"/>
    <property type="project" value="UniProtKB-SubCell"/>
</dbReference>
<protein>
    <recommendedName>
        <fullName evidence="8">PpiC domain-containing protein</fullName>
    </recommendedName>
</protein>
<evidence type="ECO:0000313" key="6">
    <source>
        <dbReference type="EMBL" id="MST97778.1"/>
    </source>
</evidence>
<dbReference type="Pfam" id="PF13624">
    <property type="entry name" value="SurA_N_3"/>
    <property type="match status" value="1"/>
</dbReference>
<evidence type="ECO:0000256" key="4">
    <source>
        <dbReference type="ARBA" id="ARBA00023186"/>
    </source>
</evidence>
<gene>
    <name evidence="6" type="ORF">FYJ85_12085</name>
</gene>
<keyword evidence="5" id="KW-1133">Transmembrane helix</keyword>
<dbReference type="InterPro" id="IPR052029">
    <property type="entry name" value="PpiD_chaperone"/>
</dbReference>
<keyword evidence="4" id="KW-0143">Chaperone</keyword>
<keyword evidence="2" id="KW-1003">Cell membrane</keyword>
<keyword evidence="7" id="KW-1185">Reference proteome</keyword>
<evidence type="ECO:0000256" key="5">
    <source>
        <dbReference type="SAM" id="Phobius"/>
    </source>
</evidence>
<dbReference type="SUPFAM" id="SSF109998">
    <property type="entry name" value="Triger factor/SurA peptide-binding domain-like"/>
    <property type="match status" value="1"/>
</dbReference>
<accession>A0A844G5L4</accession>
<evidence type="ECO:0000256" key="2">
    <source>
        <dbReference type="ARBA" id="ARBA00022475"/>
    </source>
</evidence>
<sequence length="547" mass="60528">MAPKMIIKKLNTMFHKHSRWLFGGFTIVIIISFMGFLTPGQFGCDGFGSGSGMTVGTAFGEKVTLGDLEQIRRENDVLARAGMSMGRDMDYSEAFQRYCLEVAARRQGLAVGDAEVIDFVKKFPVFQENGQYSPARYKEFKENLVRAGGSDELFVEALRGVLLSAKLQNQLGYNRVVTDGELEAFYRRDNVKYDVKTAIFSTDAYLKDVKNDPAAMKAYFDEHAGNYRISGKVAAFLVEFPNARYLKEAEAKATDAEVKKFFDTRPQLFVKLAKDGKMPEFEACRKEAKAEFIKAACRDLAMRHAYEFAAAAYDAVSEAGDGRAEVFRKLAAKEKAEVVDTGLVDFNAPAIGKISSPELLQNLIAAFDNHWVTNPVAAGESVFVGLARERIPEKAATFNEVSAQVAADYRNAEATRLATEAAAKAEESLAAIEDGTARLKAFNELKGCTIREFRFSPAGEFPPMELFPSAGAAMRLNVDEVSKVLPAEGGPQLAILLKRTPADMKDFESKKEQLRSSLGNMKRELSIGVFEEEFMTQCQLDPKLVQR</sequence>
<evidence type="ECO:0008006" key="8">
    <source>
        <dbReference type="Google" id="ProtNLM"/>
    </source>
</evidence>
<name>A0A844G5L4_9BACT</name>
<dbReference type="PANTHER" id="PTHR47529:SF1">
    <property type="entry name" value="PERIPLASMIC CHAPERONE PPID"/>
    <property type="match status" value="1"/>
</dbReference>
<dbReference type="InterPro" id="IPR027304">
    <property type="entry name" value="Trigger_fact/SurA_dom_sf"/>
</dbReference>
<keyword evidence="3 5" id="KW-0472">Membrane</keyword>